<evidence type="ECO:0000256" key="2">
    <source>
        <dbReference type="ARBA" id="ARBA00022679"/>
    </source>
</evidence>
<dbReference type="OrthoDB" id="9786503at2"/>
<dbReference type="Proteomes" id="UP000280344">
    <property type="component" value="Chromosome"/>
</dbReference>
<sequence length="215" mass="23371">MGHHEHNHEDSDTNPAEYWDRRYGEAEPIWTGKVNKVLADVASGLEPGRSLDLGCGEGGDVIWLAKNGWTALGIDISEKAIARARSAAQTEGLGEDRARFVAGDLTEMNLDAEVDLVSASFFQSPVMLNRTAILRAAAAMVAPGGHILVVSHASMPNRNGDGPKFSSPEEEVEALGLNDRDWEPLIIESRARTHAGRDGVEMELEDAVVLYRRKS</sequence>
<dbReference type="Pfam" id="PF13649">
    <property type="entry name" value="Methyltransf_25"/>
    <property type="match status" value="1"/>
</dbReference>
<evidence type="ECO:0000313" key="5">
    <source>
        <dbReference type="EMBL" id="AZQ78070.1"/>
    </source>
</evidence>
<dbReference type="PANTHER" id="PTHR43464:SF19">
    <property type="entry name" value="UBIQUINONE BIOSYNTHESIS O-METHYLTRANSFERASE, MITOCHONDRIAL"/>
    <property type="match status" value="1"/>
</dbReference>
<keyword evidence="2 5" id="KW-0808">Transferase</keyword>
<evidence type="ECO:0000256" key="3">
    <source>
        <dbReference type="ARBA" id="ARBA00022691"/>
    </source>
</evidence>
<dbReference type="EMBL" id="CP034593">
    <property type="protein sequence ID" value="AZQ78070.1"/>
    <property type="molecule type" value="Genomic_DNA"/>
</dbReference>
<name>A0A3Q9G5V2_9ACTO</name>
<dbReference type="KEGG" id="flh:EJ997_12730"/>
<keyword evidence="6" id="KW-1185">Reference proteome</keyword>
<evidence type="ECO:0000259" key="4">
    <source>
        <dbReference type="Pfam" id="PF13649"/>
    </source>
</evidence>
<feature type="domain" description="Methyltransferase" evidence="4">
    <location>
        <begin position="51"/>
        <end position="145"/>
    </location>
</feature>
<gene>
    <name evidence="5" type="ORF">EJ997_12730</name>
</gene>
<dbReference type="InterPro" id="IPR041698">
    <property type="entry name" value="Methyltransf_25"/>
</dbReference>
<dbReference type="AlphaFoldDB" id="A0A3Q9G5V2"/>
<accession>A0A3Q9G5V2</accession>
<evidence type="ECO:0000256" key="1">
    <source>
        <dbReference type="ARBA" id="ARBA00022603"/>
    </source>
</evidence>
<dbReference type="InterPro" id="IPR029063">
    <property type="entry name" value="SAM-dependent_MTases_sf"/>
</dbReference>
<dbReference type="GO" id="GO:0032259">
    <property type="term" value="P:methylation"/>
    <property type="evidence" value="ECO:0007669"/>
    <property type="project" value="UniProtKB-KW"/>
</dbReference>
<dbReference type="RefSeq" id="WP_126704870.1">
    <property type="nucleotide sequence ID" value="NZ_CP034593.1"/>
</dbReference>
<dbReference type="Gene3D" id="3.40.50.150">
    <property type="entry name" value="Vaccinia Virus protein VP39"/>
    <property type="match status" value="1"/>
</dbReference>
<dbReference type="SUPFAM" id="SSF53335">
    <property type="entry name" value="S-adenosyl-L-methionine-dependent methyltransferases"/>
    <property type="match status" value="1"/>
</dbReference>
<dbReference type="PANTHER" id="PTHR43464">
    <property type="entry name" value="METHYLTRANSFERASE"/>
    <property type="match status" value="1"/>
</dbReference>
<keyword evidence="3" id="KW-0949">S-adenosyl-L-methionine</keyword>
<protein>
    <submittedName>
        <fullName evidence="5">Class I SAM-dependent methyltransferase</fullName>
    </submittedName>
</protein>
<reference evidence="5 6" key="1">
    <citation type="submission" date="2018-12" db="EMBL/GenBank/DDBJ databases">
        <title>Complete genome sequence of Flaviflexus sp. H23T48.</title>
        <authorList>
            <person name="Bae J.-W."/>
            <person name="Lee J.-Y."/>
        </authorList>
    </citation>
    <scope>NUCLEOTIDE SEQUENCE [LARGE SCALE GENOMIC DNA]</scope>
    <source>
        <strain evidence="5 6">H23T48</strain>
    </source>
</reference>
<proteinExistence type="predicted"/>
<evidence type="ECO:0000313" key="6">
    <source>
        <dbReference type="Proteomes" id="UP000280344"/>
    </source>
</evidence>
<organism evidence="5 6">
    <name type="scientific">Flaviflexus ciconiae</name>
    <dbReference type="NCBI Taxonomy" id="2496867"/>
    <lineage>
        <taxon>Bacteria</taxon>
        <taxon>Bacillati</taxon>
        <taxon>Actinomycetota</taxon>
        <taxon>Actinomycetes</taxon>
        <taxon>Actinomycetales</taxon>
        <taxon>Actinomycetaceae</taxon>
        <taxon>Flaviflexus</taxon>
    </lineage>
</organism>
<dbReference type="CDD" id="cd02440">
    <property type="entry name" value="AdoMet_MTases"/>
    <property type="match status" value="1"/>
</dbReference>
<dbReference type="GO" id="GO:0008168">
    <property type="term" value="F:methyltransferase activity"/>
    <property type="evidence" value="ECO:0007669"/>
    <property type="project" value="UniProtKB-KW"/>
</dbReference>
<keyword evidence="1 5" id="KW-0489">Methyltransferase</keyword>